<sequence length="110" mass="12903">MMNIFNWKMFIYGDLLVRVHCSFTKYGEQYEGGTRQKKESSEDRIGSLKKDTDQMTDPKLRVDLFDSTVLPALCYAARRGMILRSRHDYCERLTKRSKRCLVKSVSTHNT</sequence>
<feature type="compositionally biased region" description="Basic and acidic residues" evidence="1">
    <location>
        <begin position="34"/>
        <end position="54"/>
    </location>
</feature>
<comment type="caution">
    <text evidence="2">The sequence shown here is derived from an EMBL/GenBank/DDBJ whole genome shotgun (WGS) entry which is preliminary data.</text>
</comment>
<reference evidence="2" key="1">
    <citation type="submission" date="2021-06" db="EMBL/GenBank/DDBJ databases">
        <title>Parelaphostrongylus tenuis whole genome reference sequence.</title>
        <authorList>
            <person name="Garwood T.J."/>
            <person name="Larsen P.A."/>
            <person name="Fountain-Jones N.M."/>
            <person name="Garbe J.R."/>
            <person name="Macchietto M.G."/>
            <person name="Kania S.A."/>
            <person name="Gerhold R.W."/>
            <person name="Richards J.E."/>
            <person name="Wolf T.M."/>
        </authorList>
    </citation>
    <scope>NUCLEOTIDE SEQUENCE</scope>
    <source>
        <strain evidence="2">MNPRO001-30</strain>
        <tissue evidence="2">Meninges</tissue>
    </source>
</reference>
<name>A0AAD5QTL5_PARTN</name>
<gene>
    <name evidence="2" type="ORF">KIN20_020605</name>
</gene>
<accession>A0AAD5QTL5</accession>
<protein>
    <submittedName>
        <fullName evidence="2">Uncharacterized protein</fullName>
    </submittedName>
</protein>
<organism evidence="2 3">
    <name type="scientific">Parelaphostrongylus tenuis</name>
    <name type="common">Meningeal worm</name>
    <dbReference type="NCBI Taxonomy" id="148309"/>
    <lineage>
        <taxon>Eukaryota</taxon>
        <taxon>Metazoa</taxon>
        <taxon>Ecdysozoa</taxon>
        <taxon>Nematoda</taxon>
        <taxon>Chromadorea</taxon>
        <taxon>Rhabditida</taxon>
        <taxon>Rhabditina</taxon>
        <taxon>Rhabditomorpha</taxon>
        <taxon>Strongyloidea</taxon>
        <taxon>Metastrongylidae</taxon>
        <taxon>Parelaphostrongylus</taxon>
    </lineage>
</organism>
<dbReference type="EMBL" id="JAHQIW010004187">
    <property type="protein sequence ID" value="KAJ1361375.1"/>
    <property type="molecule type" value="Genomic_DNA"/>
</dbReference>
<evidence type="ECO:0000313" key="2">
    <source>
        <dbReference type="EMBL" id="KAJ1361375.1"/>
    </source>
</evidence>
<proteinExistence type="predicted"/>
<keyword evidence="3" id="KW-1185">Reference proteome</keyword>
<dbReference type="Proteomes" id="UP001196413">
    <property type="component" value="Unassembled WGS sequence"/>
</dbReference>
<evidence type="ECO:0000313" key="3">
    <source>
        <dbReference type="Proteomes" id="UP001196413"/>
    </source>
</evidence>
<dbReference type="AlphaFoldDB" id="A0AAD5QTL5"/>
<evidence type="ECO:0000256" key="1">
    <source>
        <dbReference type="SAM" id="MobiDB-lite"/>
    </source>
</evidence>
<feature type="region of interest" description="Disordered" evidence="1">
    <location>
        <begin position="30"/>
        <end position="54"/>
    </location>
</feature>